<dbReference type="Pfam" id="PF01527">
    <property type="entry name" value="HTH_Tnp_1"/>
    <property type="match status" value="1"/>
</dbReference>
<sequence length="111" mass="13107">MQYKPNKRYTEAFRLEAVRRSIETPGTLAQLAVDLDINIGLLHRWRRIYLSDNDMLVAPLKKTRPPEKSYKTLEAENRQLKKQLERAKTDAEILKKAQEYFAEQRRKDSSS</sequence>
<dbReference type="Gene3D" id="1.10.10.60">
    <property type="entry name" value="Homeodomain-like"/>
    <property type="match status" value="1"/>
</dbReference>
<evidence type="ECO:0000256" key="2">
    <source>
        <dbReference type="SAM" id="Coils"/>
    </source>
</evidence>
<dbReference type="InterPro" id="IPR009057">
    <property type="entry name" value="Homeodomain-like_sf"/>
</dbReference>
<dbReference type="GO" id="GO:0004803">
    <property type="term" value="F:transposase activity"/>
    <property type="evidence" value="ECO:0007669"/>
    <property type="project" value="InterPro"/>
</dbReference>
<feature type="coiled-coil region" evidence="2">
    <location>
        <begin position="70"/>
        <end position="97"/>
    </location>
</feature>
<evidence type="ECO:0000256" key="1">
    <source>
        <dbReference type="ARBA" id="ARBA00009964"/>
    </source>
</evidence>
<dbReference type="EMBL" id="JAPTGG010000001">
    <property type="protein sequence ID" value="MCZ0864038.1"/>
    <property type="molecule type" value="Genomic_DNA"/>
</dbReference>
<comment type="similarity">
    <text evidence="1">Belongs to the transposase 8 family.</text>
</comment>
<dbReference type="GO" id="GO:0003677">
    <property type="term" value="F:DNA binding"/>
    <property type="evidence" value="ECO:0007669"/>
    <property type="project" value="InterPro"/>
</dbReference>
<comment type="caution">
    <text evidence="3">The sequence shown here is derived from an EMBL/GenBank/DDBJ whole genome shotgun (WGS) entry which is preliminary data.</text>
</comment>
<gene>
    <name evidence="3" type="ORF">O0V09_02430</name>
</gene>
<dbReference type="PANTHER" id="PTHR33215">
    <property type="entry name" value="PROTEIN DISTAL ANTENNA"/>
    <property type="match status" value="1"/>
</dbReference>
<evidence type="ECO:0000313" key="4">
    <source>
        <dbReference type="Proteomes" id="UP001069090"/>
    </source>
</evidence>
<name>A0A9J6RH96_9GAMM</name>
<accession>A0A9J6RH96</accession>
<organism evidence="3 4">
    <name type="scientific">Dasania phycosphaerae</name>
    <dbReference type="NCBI Taxonomy" id="2950436"/>
    <lineage>
        <taxon>Bacteria</taxon>
        <taxon>Pseudomonadati</taxon>
        <taxon>Pseudomonadota</taxon>
        <taxon>Gammaproteobacteria</taxon>
        <taxon>Cellvibrionales</taxon>
        <taxon>Spongiibacteraceae</taxon>
        <taxon>Dasania</taxon>
    </lineage>
</organism>
<dbReference type="Proteomes" id="UP001069090">
    <property type="component" value="Unassembled WGS sequence"/>
</dbReference>
<keyword evidence="2" id="KW-0175">Coiled coil</keyword>
<keyword evidence="4" id="KW-1185">Reference proteome</keyword>
<dbReference type="InterPro" id="IPR002514">
    <property type="entry name" value="Transposase_8"/>
</dbReference>
<dbReference type="AlphaFoldDB" id="A0A9J6RH96"/>
<proteinExistence type="inferred from homology"/>
<dbReference type="GO" id="GO:0006313">
    <property type="term" value="P:DNA transposition"/>
    <property type="evidence" value="ECO:0007669"/>
    <property type="project" value="InterPro"/>
</dbReference>
<evidence type="ECO:0000313" key="3">
    <source>
        <dbReference type="EMBL" id="MCZ0864038.1"/>
    </source>
</evidence>
<dbReference type="PANTHER" id="PTHR33215:SF13">
    <property type="entry name" value="PROTEIN DISTAL ANTENNA"/>
    <property type="match status" value="1"/>
</dbReference>
<protein>
    <submittedName>
        <fullName evidence="3">Transposase</fullName>
    </submittedName>
</protein>
<dbReference type="RefSeq" id="WP_258330182.1">
    <property type="nucleotide sequence ID" value="NZ_JAPTGG010000001.1"/>
</dbReference>
<reference evidence="3 4" key="1">
    <citation type="submission" date="2022-12" db="EMBL/GenBank/DDBJ databases">
        <title>Dasania phycosphaerae sp. nov., isolated from particulate material of the south coast of Korea.</title>
        <authorList>
            <person name="Jiang Y."/>
        </authorList>
    </citation>
    <scope>NUCLEOTIDE SEQUENCE [LARGE SCALE GENOMIC DNA]</scope>
    <source>
        <strain evidence="3 4">GY-19</strain>
    </source>
</reference>
<dbReference type="SUPFAM" id="SSF46689">
    <property type="entry name" value="Homeodomain-like"/>
    <property type="match status" value="1"/>
</dbReference>
<dbReference type="InterPro" id="IPR051839">
    <property type="entry name" value="RD_transcriptional_regulator"/>
</dbReference>